<proteinExistence type="predicted"/>
<evidence type="ECO:0008006" key="3">
    <source>
        <dbReference type="Google" id="ProtNLM"/>
    </source>
</evidence>
<dbReference type="PANTHER" id="PTHR33053:SF25">
    <property type="entry name" value="TRANSPOSASE DOMAIN-CONTAINING PROTEIN"/>
    <property type="match status" value="1"/>
</dbReference>
<dbReference type="VEuPathDB" id="VectorBase:LLONM1_008005"/>
<reference evidence="1" key="1">
    <citation type="submission" date="2020-05" db="UniProtKB">
        <authorList>
            <consortium name="EnsemblMetazoa"/>
        </authorList>
    </citation>
    <scope>IDENTIFICATION</scope>
    <source>
        <strain evidence="1">Jacobina</strain>
    </source>
</reference>
<dbReference type="EMBL" id="AJWK01023507">
    <property type="status" value="NOT_ANNOTATED_CDS"/>
    <property type="molecule type" value="Genomic_DNA"/>
</dbReference>
<dbReference type="EnsemblMetazoa" id="LLOJ007113-RA">
    <property type="protein sequence ID" value="LLOJ007113-PA"/>
    <property type="gene ID" value="LLOJ007113"/>
</dbReference>
<dbReference type="AlphaFoldDB" id="A0A1B0CQG4"/>
<keyword evidence="2" id="KW-1185">Reference proteome</keyword>
<protein>
    <recommendedName>
        <fullName evidence="3">Transposase domain-containing protein</fullName>
    </recommendedName>
</protein>
<dbReference type="Proteomes" id="UP000092461">
    <property type="component" value="Unassembled WGS sequence"/>
</dbReference>
<dbReference type="PANTHER" id="PTHR33053">
    <property type="entry name" value="PROTEIN, PUTATIVE-RELATED"/>
    <property type="match status" value="1"/>
</dbReference>
<sequence>MGRHRSRCLPIMSVCQRFCAKAKDKMPKRSYFGCSKSTFFRKLKKNLQNDEDLEENEANATLPSCSSLVPIEESICPSNSDSSLIEIENEVDESECSYAENDSFCENDSDCEAPLSTDDEFELQNDDNAQTESDIIDESQEADNCSSENSPKGRNLRMALTKLVLDFSPTSEFCRSMLKIFREHGHPEIPATKETLLGTPRSKIQLREVPPGHYYHFGIEESLLNFPDNSYPSTVETICLDIGVDGLPLVANGKLCMWPILAAFTDQKDIAPFVVGAYVGYGKPDSSEDFMKDFIAEVNHLYRRNGVFVTKKRIFKKFKIVKYICDSPARSFITNVLGHTASAGCPKCDQRGKKLGPCVGDNVVKKGVSKKKKKLVFKSTSGALRTDASFTTRKDPGHHKSMSAIGVENIKGIRMVSDFVLDPMHIIDLGVVRRILKYIFRNECSGFKLTDERMEVISSFYTALKPFIPSDFVRKPRSFTQELTHFKATEYRLFGCYTGLLVFRKYLPWDYYVHFLHLYTAIRLLSAENPPQGHISVAEKLLQTFVDQYHQFYGANSVHFNVHALLHISDCVRLFGNFSCFSAFKFENALQHIKKLIKRKSKILEQLYNRIWEERKFAETSPPDTKLSNRIKSKYYGCGMAFKSCQYNKFSFNINDSDSFAMIHGNIPVRIVEFQKEDENIVVVARRYIDPEPIDGFPINSLEVGVMKVNRMSEESEVFSLKDITCKCMRLPFDDSFLLITVLHLNLGIDEKLLN</sequence>
<accession>A0A1B0CQG4</accession>
<evidence type="ECO:0000313" key="1">
    <source>
        <dbReference type="EnsemblMetazoa" id="LLOJ007113-PA"/>
    </source>
</evidence>
<name>A0A1B0CQG4_LUTLO</name>
<organism evidence="1 2">
    <name type="scientific">Lutzomyia longipalpis</name>
    <name type="common">Sand fly</name>
    <dbReference type="NCBI Taxonomy" id="7200"/>
    <lineage>
        <taxon>Eukaryota</taxon>
        <taxon>Metazoa</taxon>
        <taxon>Ecdysozoa</taxon>
        <taxon>Arthropoda</taxon>
        <taxon>Hexapoda</taxon>
        <taxon>Insecta</taxon>
        <taxon>Pterygota</taxon>
        <taxon>Neoptera</taxon>
        <taxon>Endopterygota</taxon>
        <taxon>Diptera</taxon>
        <taxon>Nematocera</taxon>
        <taxon>Psychodoidea</taxon>
        <taxon>Psychodidae</taxon>
        <taxon>Lutzomyia</taxon>
        <taxon>Lutzomyia</taxon>
    </lineage>
</organism>
<evidence type="ECO:0000313" key="2">
    <source>
        <dbReference type="Proteomes" id="UP000092461"/>
    </source>
</evidence>
<dbReference type="VEuPathDB" id="VectorBase:LLOJ007113"/>